<feature type="compositionally biased region" description="Polar residues" evidence="1">
    <location>
        <begin position="77"/>
        <end position="86"/>
    </location>
</feature>
<dbReference type="PANTHER" id="PTHR47520:SF13">
    <property type="entry name" value="PROTEIN CBG10012"/>
    <property type="match status" value="1"/>
</dbReference>
<keyword evidence="2" id="KW-0732">Signal</keyword>
<evidence type="ECO:0000313" key="5">
    <source>
        <dbReference type="EMBL" id="GMR33666.1"/>
    </source>
</evidence>
<feature type="compositionally biased region" description="Low complexity" evidence="1">
    <location>
        <begin position="28"/>
        <end position="55"/>
    </location>
</feature>
<evidence type="ECO:0000259" key="3">
    <source>
        <dbReference type="Pfam" id="PF01705"/>
    </source>
</evidence>
<dbReference type="Proteomes" id="UP001328107">
    <property type="component" value="Unassembled WGS sequence"/>
</dbReference>
<evidence type="ECO:0000313" key="6">
    <source>
        <dbReference type="Proteomes" id="UP001328107"/>
    </source>
</evidence>
<evidence type="ECO:0000313" key="4">
    <source>
        <dbReference type="EMBL" id="GMR33664.1"/>
    </source>
</evidence>
<sequence length="228" mass="23481">MRIPLLLLSLLALIDGKGGASGGGRGSSGARPAPPSSGTRGSSSSGSSSGSSYAYRPPPVVSRPSSANTVPRVVNTPVKQPSSSSSYRAPLIGFGAGALAGAVTANRINNARAPVHYNGNNYYWGRDAAAQEEKSEVSKDGKESTVCTRPLTNLNDSSINDVRFQNGTKPTEFAWSCTPDEQCCDWTCCPATASVAPRSASDSPDNLLQTVSTLPVAAALQSRSSSEG</sequence>
<dbReference type="Pfam" id="PF01705">
    <property type="entry name" value="CX"/>
    <property type="match status" value="1"/>
</dbReference>
<feature type="domain" description="CX" evidence="3">
    <location>
        <begin position="122"/>
        <end position="189"/>
    </location>
</feature>
<evidence type="ECO:0000256" key="2">
    <source>
        <dbReference type="SAM" id="SignalP"/>
    </source>
</evidence>
<dbReference type="EMBL" id="BTRK01000001">
    <property type="protein sequence ID" value="GMR33664.1"/>
    <property type="molecule type" value="Genomic_DNA"/>
</dbReference>
<organism evidence="4 6">
    <name type="scientific">Pristionchus mayeri</name>
    <dbReference type="NCBI Taxonomy" id="1317129"/>
    <lineage>
        <taxon>Eukaryota</taxon>
        <taxon>Metazoa</taxon>
        <taxon>Ecdysozoa</taxon>
        <taxon>Nematoda</taxon>
        <taxon>Chromadorea</taxon>
        <taxon>Rhabditida</taxon>
        <taxon>Rhabditina</taxon>
        <taxon>Diplogasteromorpha</taxon>
        <taxon>Diplogasteroidea</taxon>
        <taxon>Neodiplogasteridae</taxon>
        <taxon>Pristionchus</taxon>
    </lineage>
</organism>
<keyword evidence="6" id="KW-1185">Reference proteome</keyword>
<dbReference type="InterPro" id="IPR002619">
    <property type="entry name" value="CX"/>
</dbReference>
<gene>
    <name evidence="4" type="ORF">PMAYCL1PPCAC_03859</name>
    <name evidence="5" type="ORF">PMAYCL1PPCAC_03861</name>
</gene>
<feature type="signal peptide" evidence="2">
    <location>
        <begin position="1"/>
        <end position="19"/>
    </location>
</feature>
<evidence type="ECO:0000256" key="1">
    <source>
        <dbReference type="SAM" id="MobiDB-lite"/>
    </source>
</evidence>
<name>A0AAN5C9B6_9BILA</name>
<dbReference type="PANTHER" id="PTHR47520">
    <property type="entry name" value="CX DOMAIN-CONTAINING PROTEIN-RELATED"/>
    <property type="match status" value="1"/>
</dbReference>
<feature type="chain" id="PRO_5044710169" description="CX domain-containing protein" evidence="2">
    <location>
        <begin position="20"/>
        <end position="228"/>
    </location>
</feature>
<comment type="caution">
    <text evidence="4">The sequence shown here is derived from an EMBL/GenBank/DDBJ whole genome shotgun (WGS) entry which is preliminary data.</text>
</comment>
<reference evidence="4" key="2">
    <citation type="submission" date="2023-06" db="EMBL/GenBank/DDBJ databases">
        <title>Genome assembly of Pristionchus species.</title>
        <authorList>
            <person name="Yoshida K."/>
            <person name="Sommer R.J."/>
        </authorList>
    </citation>
    <scope>NUCLEOTIDE SEQUENCE</scope>
    <source>
        <strain evidence="4">RS5460</strain>
    </source>
</reference>
<accession>A0AAN5C9B6</accession>
<protein>
    <recommendedName>
        <fullName evidence="3">CX domain-containing protein</fullName>
    </recommendedName>
</protein>
<feature type="region of interest" description="Disordered" evidence="1">
    <location>
        <begin position="19"/>
        <end position="86"/>
    </location>
</feature>
<dbReference type="EMBL" id="BTRK01000001">
    <property type="protein sequence ID" value="GMR33666.1"/>
    <property type="molecule type" value="Genomic_DNA"/>
</dbReference>
<reference evidence="6" key="1">
    <citation type="submission" date="2022-10" db="EMBL/GenBank/DDBJ databases">
        <title>Genome assembly of Pristionchus species.</title>
        <authorList>
            <person name="Yoshida K."/>
            <person name="Sommer R.J."/>
        </authorList>
    </citation>
    <scope>NUCLEOTIDE SEQUENCE [LARGE SCALE GENOMIC DNA]</scope>
    <source>
        <strain evidence="5 6">RS5460</strain>
    </source>
</reference>
<proteinExistence type="predicted"/>
<dbReference type="AlphaFoldDB" id="A0AAN5C9B6"/>